<dbReference type="NCBIfam" id="TIGR02344">
    <property type="entry name" value="chap_CCT_gamma"/>
    <property type="match status" value="1"/>
</dbReference>
<dbReference type="Gene3D" id="3.30.260.10">
    <property type="entry name" value="TCP-1-like chaperonin intermediate domain"/>
    <property type="match status" value="1"/>
</dbReference>
<comment type="function">
    <text evidence="10">Molecular chaperone; assists the folding of proteins upon ATP hydrolysis. Known to play a role, in vitro, in the folding of actin and tubulin.</text>
</comment>
<comment type="subcellular location">
    <subcellularLocation>
        <location evidence="1">Cytoplasm</location>
    </subcellularLocation>
</comment>
<dbReference type="InterPro" id="IPR053374">
    <property type="entry name" value="TCP-1_chaperonin"/>
</dbReference>
<gene>
    <name evidence="13" type="primary">cct-gamma</name>
</gene>
<dbReference type="Gene3D" id="1.10.560.10">
    <property type="entry name" value="GroEL-like equatorial domain"/>
    <property type="match status" value="1"/>
</dbReference>
<keyword evidence="5" id="KW-0963">Cytoplasm</keyword>
<proteinExistence type="inferred from homology"/>
<evidence type="ECO:0000313" key="13">
    <source>
        <dbReference type="EMBL" id="AED86987.1"/>
    </source>
</evidence>
<accession>F5AMM4</accession>
<keyword evidence="13" id="KW-0808">Transferase</keyword>
<dbReference type="PRINTS" id="PR00304">
    <property type="entry name" value="TCOMPLEXTCP1"/>
</dbReference>
<evidence type="ECO:0000256" key="1">
    <source>
        <dbReference type="ARBA" id="ARBA00004496"/>
    </source>
</evidence>
<dbReference type="GO" id="GO:0140662">
    <property type="term" value="F:ATP-dependent protein folding chaperone"/>
    <property type="evidence" value="ECO:0007669"/>
    <property type="project" value="InterPro"/>
</dbReference>
<dbReference type="FunFam" id="1.10.560.10:FF:000017">
    <property type="entry name" value="T-complex protein 1 subunit eta"/>
    <property type="match status" value="1"/>
</dbReference>
<dbReference type="InterPro" id="IPR027413">
    <property type="entry name" value="GROEL-like_equatorial_sf"/>
</dbReference>
<evidence type="ECO:0000256" key="12">
    <source>
        <dbReference type="RuleBase" id="RU004191"/>
    </source>
</evidence>
<dbReference type="CDD" id="cd03337">
    <property type="entry name" value="TCP1_gamma"/>
    <property type="match status" value="1"/>
</dbReference>
<evidence type="ECO:0000256" key="9">
    <source>
        <dbReference type="ARBA" id="ARBA00023186"/>
    </source>
</evidence>
<evidence type="ECO:0000256" key="11">
    <source>
        <dbReference type="RuleBase" id="RU004187"/>
    </source>
</evidence>
<reference evidence="13" key="1">
    <citation type="submission" date="2010-10" db="EMBL/GenBank/DDBJ databases">
        <title>Characterization and taxonomic validity of the ciliate Oxytricha trifallax (Class Spirotrichea) based on multiple conserved gene sequences.</title>
        <authorList>
            <person name="Stephen Z.D."/>
            <person name="Hammersmith R.L."/>
            <person name="Higgins B.P."/>
            <person name="Swart E.C."/>
            <person name="Doak T.G."/>
            <person name="Herrick G."/>
            <person name="Landweber L.F."/>
        </authorList>
    </citation>
    <scope>NUCLEOTIDE SEQUENCE</scope>
    <source>
        <strain evidence="13">310</strain>
    </source>
</reference>
<dbReference type="FunFam" id="1.10.560.10:FF:000085">
    <property type="entry name" value="T-complex protein 1 subunit gamma"/>
    <property type="match status" value="1"/>
</dbReference>
<dbReference type="SUPFAM" id="SSF54849">
    <property type="entry name" value="GroEL-intermediate domain like"/>
    <property type="match status" value="1"/>
</dbReference>
<evidence type="ECO:0000256" key="8">
    <source>
        <dbReference type="ARBA" id="ARBA00023157"/>
    </source>
</evidence>
<dbReference type="InterPro" id="IPR027410">
    <property type="entry name" value="TCP-1-like_intermed_sf"/>
</dbReference>
<keyword evidence="7 11" id="KW-0067">ATP-binding</keyword>
<dbReference type="AlphaFoldDB" id="F5AMM4"/>
<evidence type="ECO:0000256" key="2">
    <source>
        <dbReference type="ARBA" id="ARBA00008020"/>
    </source>
</evidence>
<evidence type="ECO:0000256" key="6">
    <source>
        <dbReference type="ARBA" id="ARBA00022741"/>
    </source>
</evidence>
<evidence type="ECO:0000256" key="10">
    <source>
        <dbReference type="ARBA" id="ARBA00024677"/>
    </source>
</evidence>
<keyword evidence="9 11" id="KW-0143">Chaperone</keyword>
<keyword evidence="6 11" id="KW-0547">Nucleotide-binding</keyword>
<dbReference type="PROSITE" id="PS00995">
    <property type="entry name" value="TCP1_3"/>
    <property type="match status" value="1"/>
</dbReference>
<dbReference type="NCBIfam" id="NF041082">
    <property type="entry name" value="thermosome_alpha"/>
    <property type="match status" value="1"/>
</dbReference>
<dbReference type="InterPro" id="IPR054827">
    <property type="entry name" value="thermosome_alpha"/>
</dbReference>
<evidence type="ECO:0000256" key="4">
    <source>
        <dbReference type="ARBA" id="ARBA00017187"/>
    </source>
</evidence>
<keyword evidence="8" id="KW-1015">Disulfide bond</keyword>
<dbReference type="PROSITE" id="PS00750">
    <property type="entry name" value="TCP1_1"/>
    <property type="match status" value="1"/>
</dbReference>
<comment type="similarity">
    <text evidence="2 11">Belongs to the TCP-1 chaperonin family.</text>
</comment>
<name>F5AMM4_OXYTR</name>
<dbReference type="Gene3D" id="3.50.7.10">
    <property type="entry name" value="GroEL"/>
    <property type="match status" value="1"/>
</dbReference>
<sequence>MSNRAPVYILNQNAKREQGKNAQSANIKAARAVSDIVRTTLGPKSMLKMLLDPMGGIVLTNDGNAILREIDVAHPAAKSMIELARAQDEEVGDGTTSVIITAGEILTAVEGFLEKEIHPTVIVNAYFKALEEIVKITEELGEPVNMSNDDDLTKIVASCIGTKFSSKWGNLIVDLAVKAVKTVYKKDGDHVEIDVKRYAKVEKIPGGLLEDCTVLDGVMYNKDVTHPGMRRLIKNPRVVLLDCPLEYKKGESMTNMEFTKEDDFKKALAMEEEEVRRMCDDILKVKPDVVITEKGVSDIAQHYLLKFGNCSVIRRIRKTDNNRVARVSGATIANRPEELQESDVGKDCGLFEIKKIGDDYFTFMTECKEPKACSIILRGASKDVLNEIERNLHDALGVARNVMMNPKLVPGGGAVEMELSCRLMEHAQNIEGAQQWPFKALASALEVIPRTLAQNCGADVVRVLTELRAKHAKAGEGLYFGIDGNSGKIADMREANVWDPLMVKQQTFKTAIESACMLLRIDDIVSGIKKQRGEAAGTRFANDEEDTFGDQRDG</sequence>
<protein>
    <recommendedName>
        <fullName evidence="4 12">T-complex protein 1 subunit gamma</fullName>
    </recommendedName>
</protein>
<dbReference type="GO" id="GO:0005832">
    <property type="term" value="C:chaperonin-containing T-complex"/>
    <property type="evidence" value="ECO:0007669"/>
    <property type="project" value="UniProtKB-ARBA"/>
</dbReference>
<dbReference type="PROSITE" id="PS00751">
    <property type="entry name" value="TCP1_2"/>
    <property type="match status" value="1"/>
</dbReference>
<dbReference type="GO" id="GO:0016887">
    <property type="term" value="F:ATP hydrolysis activity"/>
    <property type="evidence" value="ECO:0007669"/>
    <property type="project" value="InterPro"/>
</dbReference>
<evidence type="ECO:0000256" key="3">
    <source>
        <dbReference type="ARBA" id="ARBA00011531"/>
    </source>
</evidence>
<dbReference type="SUPFAM" id="SSF52029">
    <property type="entry name" value="GroEL apical domain-like"/>
    <property type="match status" value="1"/>
</dbReference>
<organism evidence="13">
    <name type="scientific">Oxytricha trifallax</name>
    <name type="common">Sterkiella histriomuscorum</name>
    <dbReference type="NCBI Taxonomy" id="94289"/>
    <lineage>
        <taxon>Eukaryota</taxon>
        <taxon>Sar</taxon>
        <taxon>Alveolata</taxon>
        <taxon>Ciliophora</taxon>
        <taxon>Intramacronucleata</taxon>
        <taxon>Spirotrichea</taxon>
        <taxon>Stichotrichia</taxon>
        <taxon>Sporadotrichida</taxon>
        <taxon>Oxytrichidae</taxon>
        <taxon>Stylonychinae</taxon>
        <taxon>Sterkiella</taxon>
    </lineage>
</organism>
<dbReference type="Pfam" id="PF00118">
    <property type="entry name" value="Cpn60_TCP1"/>
    <property type="match status" value="1"/>
</dbReference>
<dbReference type="FunFam" id="3.50.7.10:FF:000005">
    <property type="entry name" value="T-complex protein 1 subunit gamma"/>
    <property type="match status" value="1"/>
</dbReference>
<dbReference type="PANTHER" id="PTHR11353">
    <property type="entry name" value="CHAPERONIN"/>
    <property type="match status" value="1"/>
</dbReference>
<evidence type="ECO:0000256" key="7">
    <source>
        <dbReference type="ARBA" id="ARBA00022840"/>
    </source>
</evidence>
<keyword evidence="13" id="KW-0548">Nucleotidyltransferase</keyword>
<dbReference type="EMBL" id="HQ432914">
    <property type="protein sequence ID" value="AED86987.1"/>
    <property type="molecule type" value="Genomic_DNA"/>
</dbReference>
<dbReference type="InterPro" id="IPR012719">
    <property type="entry name" value="Chap_CCT_gamma"/>
</dbReference>
<dbReference type="InterPro" id="IPR002194">
    <property type="entry name" value="Chaperonin_TCP-1_CS"/>
</dbReference>
<dbReference type="InterPro" id="IPR017998">
    <property type="entry name" value="Chaperone_TCP-1"/>
</dbReference>
<dbReference type="SUPFAM" id="SSF48592">
    <property type="entry name" value="GroEL equatorial domain-like"/>
    <property type="match status" value="1"/>
</dbReference>
<comment type="subunit">
    <text evidence="3">Heterooligomeric complex of about 850 to 900 kDa that forms two stacked rings, 12 to 16 nm in diameter.</text>
</comment>
<dbReference type="NCBIfam" id="NF041083">
    <property type="entry name" value="thermosome_beta"/>
    <property type="match status" value="1"/>
</dbReference>
<evidence type="ECO:0000256" key="5">
    <source>
        <dbReference type="ARBA" id="ARBA00022490"/>
    </source>
</evidence>
<dbReference type="InterPro" id="IPR027409">
    <property type="entry name" value="GroEL-like_apical_dom_sf"/>
</dbReference>
<dbReference type="GO" id="GO:0005524">
    <property type="term" value="F:ATP binding"/>
    <property type="evidence" value="ECO:0007669"/>
    <property type="project" value="UniProtKB-KW"/>
</dbReference>
<dbReference type="InterPro" id="IPR002423">
    <property type="entry name" value="Cpn60/GroEL/TCP-1"/>
</dbReference>
<dbReference type="GO" id="GO:0016779">
    <property type="term" value="F:nucleotidyltransferase activity"/>
    <property type="evidence" value="ECO:0007669"/>
    <property type="project" value="UniProtKB-KW"/>
</dbReference>
<dbReference type="GO" id="GO:0051082">
    <property type="term" value="F:unfolded protein binding"/>
    <property type="evidence" value="ECO:0007669"/>
    <property type="project" value="InterPro"/>
</dbReference>